<protein>
    <submittedName>
        <fullName evidence="1">Uncharacterized protein</fullName>
    </submittedName>
</protein>
<sequence>MLNCTDLECILHHHHYYVHLQQLQPHSNNNGEYRKRIVTSAESRKYNNNNDTKNKTTVTLDKNEFFVVAELVGRPRRPSGPITSCLHAMATVYAPRRSA</sequence>
<reference evidence="1 2" key="1">
    <citation type="journal article" date="2024" name="bioRxiv">
        <title>A reference genome for Trichogramma kaykai: A tiny desert-dwelling parasitoid wasp with competing sex-ratio distorters.</title>
        <authorList>
            <person name="Culotta J."/>
            <person name="Lindsey A.R."/>
        </authorList>
    </citation>
    <scope>NUCLEOTIDE SEQUENCE [LARGE SCALE GENOMIC DNA]</scope>
    <source>
        <strain evidence="1 2">KSX58</strain>
    </source>
</reference>
<dbReference type="AlphaFoldDB" id="A0ABD2W531"/>
<evidence type="ECO:0000313" key="2">
    <source>
        <dbReference type="Proteomes" id="UP001627154"/>
    </source>
</evidence>
<proteinExistence type="predicted"/>
<gene>
    <name evidence="1" type="ORF">TKK_017163</name>
</gene>
<comment type="caution">
    <text evidence="1">The sequence shown here is derived from an EMBL/GenBank/DDBJ whole genome shotgun (WGS) entry which is preliminary data.</text>
</comment>
<accession>A0ABD2W531</accession>
<keyword evidence="2" id="KW-1185">Reference proteome</keyword>
<evidence type="ECO:0000313" key="1">
    <source>
        <dbReference type="EMBL" id="KAL3388108.1"/>
    </source>
</evidence>
<organism evidence="1 2">
    <name type="scientific">Trichogramma kaykai</name>
    <dbReference type="NCBI Taxonomy" id="54128"/>
    <lineage>
        <taxon>Eukaryota</taxon>
        <taxon>Metazoa</taxon>
        <taxon>Ecdysozoa</taxon>
        <taxon>Arthropoda</taxon>
        <taxon>Hexapoda</taxon>
        <taxon>Insecta</taxon>
        <taxon>Pterygota</taxon>
        <taxon>Neoptera</taxon>
        <taxon>Endopterygota</taxon>
        <taxon>Hymenoptera</taxon>
        <taxon>Apocrita</taxon>
        <taxon>Proctotrupomorpha</taxon>
        <taxon>Chalcidoidea</taxon>
        <taxon>Trichogrammatidae</taxon>
        <taxon>Trichogramma</taxon>
    </lineage>
</organism>
<dbReference type="EMBL" id="JBJJXI010000136">
    <property type="protein sequence ID" value="KAL3388108.1"/>
    <property type="molecule type" value="Genomic_DNA"/>
</dbReference>
<name>A0ABD2W531_9HYME</name>
<dbReference type="Proteomes" id="UP001627154">
    <property type="component" value="Unassembled WGS sequence"/>
</dbReference>